<dbReference type="AlphaFoldDB" id="A0A939T7U0"/>
<evidence type="ECO:0000313" key="3">
    <source>
        <dbReference type="EMBL" id="MBO2453458.1"/>
    </source>
</evidence>
<feature type="transmembrane region" description="Helical" evidence="1">
    <location>
        <begin position="86"/>
        <end position="107"/>
    </location>
</feature>
<name>A0A939T7U0_9ACTN</name>
<feature type="transmembrane region" description="Helical" evidence="1">
    <location>
        <begin position="13"/>
        <end position="35"/>
    </location>
</feature>
<gene>
    <name evidence="3" type="ORF">J4573_40640</name>
</gene>
<dbReference type="InterPro" id="IPR019251">
    <property type="entry name" value="DUF2231_TM"/>
</dbReference>
<keyword evidence="1" id="KW-0472">Membrane</keyword>
<feature type="transmembrane region" description="Helical" evidence="1">
    <location>
        <begin position="42"/>
        <end position="61"/>
    </location>
</feature>
<protein>
    <recommendedName>
        <fullName evidence="2">DUF2231 domain-containing protein</fullName>
    </recommendedName>
</protein>
<feature type="transmembrane region" description="Helical" evidence="1">
    <location>
        <begin position="119"/>
        <end position="140"/>
    </location>
</feature>
<keyword evidence="1" id="KW-1133">Transmembrane helix</keyword>
<sequence>MLSTVFGLPTHPLVVHFVVFFIPVTVLTALVVSLWPEARRRFALWALGAATIAVLAVPLATETGEHLEARVPHSKLVEEHAELADALLPLMAALWVGLALVVAVRWYAGRATEARWTGFAMAGAIVITVVASLATGVQVVRIGHSGSKAVWHEVGSESGAGQAP</sequence>
<dbReference type="RefSeq" id="WP_208261473.1">
    <property type="nucleotide sequence ID" value="NZ_JAGEOJ010000020.1"/>
</dbReference>
<reference evidence="3" key="1">
    <citation type="submission" date="2021-03" db="EMBL/GenBank/DDBJ databases">
        <authorList>
            <person name="Kanchanasin P."/>
            <person name="Saeng-In P."/>
            <person name="Phongsopitanun W."/>
            <person name="Yuki M."/>
            <person name="Kudo T."/>
            <person name="Ohkuma M."/>
            <person name="Tanasupawat S."/>
        </authorList>
    </citation>
    <scope>NUCLEOTIDE SEQUENCE</scope>
    <source>
        <strain evidence="3">GKU 128</strain>
    </source>
</reference>
<dbReference type="Proteomes" id="UP000669179">
    <property type="component" value="Unassembled WGS sequence"/>
</dbReference>
<evidence type="ECO:0000256" key="1">
    <source>
        <dbReference type="SAM" id="Phobius"/>
    </source>
</evidence>
<keyword evidence="1" id="KW-0812">Transmembrane</keyword>
<comment type="caution">
    <text evidence="3">The sequence shown here is derived from an EMBL/GenBank/DDBJ whole genome shotgun (WGS) entry which is preliminary data.</text>
</comment>
<evidence type="ECO:0000259" key="2">
    <source>
        <dbReference type="Pfam" id="PF09990"/>
    </source>
</evidence>
<keyword evidence="4" id="KW-1185">Reference proteome</keyword>
<dbReference type="EMBL" id="JAGEOJ010000020">
    <property type="protein sequence ID" value="MBO2453458.1"/>
    <property type="molecule type" value="Genomic_DNA"/>
</dbReference>
<proteinExistence type="predicted"/>
<accession>A0A939T7U0</accession>
<evidence type="ECO:0000313" key="4">
    <source>
        <dbReference type="Proteomes" id="UP000669179"/>
    </source>
</evidence>
<organism evidence="3 4">
    <name type="scientific">Actinomadura barringtoniae</name>
    <dbReference type="NCBI Taxonomy" id="1427535"/>
    <lineage>
        <taxon>Bacteria</taxon>
        <taxon>Bacillati</taxon>
        <taxon>Actinomycetota</taxon>
        <taxon>Actinomycetes</taxon>
        <taxon>Streptosporangiales</taxon>
        <taxon>Thermomonosporaceae</taxon>
        <taxon>Actinomadura</taxon>
    </lineage>
</organism>
<dbReference type="Pfam" id="PF09990">
    <property type="entry name" value="DUF2231"/>
    <property type="match status" value="1"/>
</dbReference>
<feature type="domain" description="DUF2231" evidence="2">
    <location>
        <begin position="7"/>
        <end position="152"/>
    </location>
</feature>